<feature type="transmembrane region" description="Helical" evidence="2">
    <location>
        <begin position="6"/>
        <end position="23"/>
    </location>
</feature>
<keyword evidence="2" id="KW-0812">Transmembrane</keyword>
<keyword evidence="2" id="KW-1133">Transmembrane helix</keyword>
<accession>A0A160MCM3</accession>
<dbReference type="AlphaFoldDB" id="A0A160MCM3"/>
<keyword evidence="2" id="KW-0472">Membrane</keyword>
<dbReference type="RefSeq" id="WP_009333810.1">
    <property type="nucleotide sequence ID" value="NZ_CP015506.1"/>
</dbReference>
<organism evidence="3 4">
    <name type="scientific">Cytobacillus oceanisediminis 2691</name>
    <dbReference type="NCBI Taxonomy" id="1196031"/>
    <lineage>
        <taxon>Bacteria</taxon>
        <taxon>Bacillati</taxon>
        <taxon>Bacillota</taxon>
        <taxon>Bacilli</taxon>
        <taxon>Bacillales</taxon>
        <taxon>Bacillaceae</taxon>
        <taxon>Cytobacillus</taxon>
    </lineage>
</organism>
<sequence>MINDWILTIIILLIIILCLYFIARHKKQAVQVFTLESFLNAHHWNESEDTNKNILDSIKGFFDEADHAGNGDESNTGDSDDGGDDGGE</sequence>
<dbReference type="eggNOG" id="ENOG5030DUX">
    <property type="taxonomic scope" value="Bacteria"/>
</dbReference>
<evidence type="ECO:0000256" key="1">
    <source>
        <dbReference type="SAM" id="MobiDB-lite"/>
    </source>
</evidence>
<dbReference type="KEGG" id="bon:A361_16560"/>
<feature type="region of interest" description="Disordered" evidence="1">
    <location>
        <begin position="65"/>
        <end position="88"/>
    </location>
</feature>
<name>A0A160MCM3_9BACI</name>
<proteinExistence type="predicted"/>
<evidence type="ECO:0000256" key="2">
    <source>
        <dbReference type="SAM" id="Phobius"/>
    </source>
</evidence>
<evidence type="ECO:0000313" key="4">
    <source>
        <dbReference type="Proteomes" id="UP000077856"/>
    </source>
</evidence>
<gene>
    <name evidence="3" type="ORF">A361_16560</name>
</gene>
<evidence type="ECO:0000313" key="3">
    <source>
        <dbReference type="EMBL" id="AND40696.1"/>
    </source>
</evidence>
<dbReference type="Proteomes" id="UP000077856">
    <property type="component" value="Chromosome"/>
</dbReference>
<dbReference type="EMBL" id="CP015506">
    <property type="protein sequence ID" value="AND40696.1"/>
    <property type="molecule type" value="Genomic_DNA"/>
</dbReference>
<protein>
    <submittedName>
        <fullName evidence="3">Uncharacterized protein</fullName>
    </submittedName>
</protein>
<feature type="compositionally biased region" description="Acidic residues" evidence="1">
    <location>
        <begin position="78"/>
        <end position="88"/>
    </location>
</feature>
<reference evidence="3 4" key="1">
    <citation type="submission" date="2016-04" db="EMBL/GenBank/DDBJ databases">
        <title>Complete genome sequence of Bacillus oceanisediminis strain 2691.</title>
        <authorList>
            <person name="Jeong H."/>
            <person name="Kim H.J."/>
            <person name="Lee D.-W."/>
        </authorList>
    </citation>
    <scope>NUCLEOTIDE SEQUENCE [LARGE SCALE GENOMIC DNA]</scope>
    <source>
        <strain evidence="3 4">2691</strain>
    </source>
</reference>